<dbReference type="Gene3D" id="3.40.50.10810">
    <property type="entry name" value="Tandem AAA-ATPase domain"/>
    <property type="match status" value="1"/>
</dbReference>
<dbReference type="OrthoDB" id="5847120at2759"/>
<proteinExistence type="inferred from homology"/>
<evidence type="ECO:0000313" key="17">
    <source>
        <dbReference type="Proteomes" id="UP000440578"/>
    </source>
</evidence>
<feature type="compositionally biased region" description="Low complexity" evidence="12">
    <location>
        <begin position="309"/>
        <end position="323"/>
    </location>
</feature>
<comment type="caution">
    <text evidence="16">The sequence shown here is derived from an EMBL/GenBank/DDBJ whole genome shotgun (WGS) entry which is preliminary data.</text>
</comment>
<dbReference type="InterPro" id="IPR001650">
    <property type="entry name" value="Helicase_C-like"/>
</dbReference>
<dbReference type="PROSITE" id="PS51413">
    <property type="entry name" value="DBINO"/>
    <property type="match status" value="1"/>
</dbReference>
<keyword evidence="7 11" id="KW-0067">ATP-binding</keyword>
<dbReference type="InterPro" id="IPR038718">
    <property type="entry name" value="SNF2-like_sf"/>
</dbReference>
<dbReference type="InterPro" id="IPR027417">
    <property type="entry name" value="P-loop_NTPase"/>
</dbReference>
<keyword evidence="5 11" id="KW-0227">DNA damage</keyword>
<evidence type="ECO:0000256" key="11">
    <source>
        <dbReference type="RuleBase" id="RU368001"/>
    </source>
</evidence>
<feature type="domain" description="Helicase ATP-binding" evidence="13">
    <location>
        <begin position="376"/>
        <end position="547"/>
    </location>
</feature>
<dbReference type="InterPro" id="IPR050520">
    <property type="entry name" value="INO80/SWR1_helicase"/>
</dbReference>
<sequence length="1267" mass="143829">MLQQHRMQRKLSRQYRVHPVSSGHLYYSAGLLSEHDRHPSATLSPSADLAERPPSSTGPLGGDAEEPGLLSVDPALDLELTDLGGDRSDGRPYGAKKSRSSSDGQRRIKRAIKQERDTMKALATQRRKLWLYVSKKEVGKVQRSMVNGRKDKLVILKRLATGCMRACRQKALQSQKLEKDVTSKMKRLTREMQSYWKHYNRVEKETRKRLEKQEIEQKKISSELLEAKRQQRKLNFLITQTELYAHFIGPKSAGRCQEAILGHLDEGKTDVRLAAIDDYDSEAAKMLALQNARAAAERSRQYVAQFEHTPGGAAADDTTGATGNAPVKTERLSPLPEVSGNQPEQLGATETSDYPQPSLFKGHLKSYQLKGMNWIANLFDSGINGILADEMGLGKTVQTIAFLAHLAEHYGIWGPFLIVSPASTLHNWQQELARFLPAFKVVPYWGNTQDRKVLRTFWEQANLHTEEASFHVVVTSYQLVVSDIKYFSRIDWQCMVLDEAQAIKSTNSQRWKNLLGFKCRSRILLTGTPIQNSMAELWALLHFIMPSLFDSHREFNDWFSRDIENHAENRVKGDIDETHLSRLHMILKPFMLRRVKRDVENELTDKIEVMVYCPLTIRQRLLYQGLKKTSIDELLRSAQGGGQYSQVTTSLLNLVMQFRKVCNHPELFERRDVYSPFLVRLPAFQLPRLVFREALLHRSQRSVQHVLYNKLNVFTGEHVHRSLDTVTLTDGELRCSSTFSFLRFVDQSAGELCAAASDPVRRWRLLRAALEAAERRRRQPTLPGRRLGRHALLLDGPCDGLQRPSSLIFTSHTAQFYAHVTHRLECRPETLEHRMLRTRKTAGEPTAQATTSLVPVETRTTAGSKSVEKKLQLLPEFRHRPRPAEVLLMQPTDLPAFLQQTPRKAMACPLELYCSDRSAAWWWDDYLHCGSPEGRDVLLFGSPEGAVEERQRSHRLTTVESGGLSPLRPPHGWSQLIIPDKRTLITDAGKLYVLDSLLKKLKDGGHRVLIYSQMTRMIDLLEEYMFYRHHKYSRLDGSSKISERRDMVEDFQTRSDIFVFLLSTRAGGLGINLTAADTVIFYDSDWNPTVDQQAMDRAHRLGQTRQVTVYRLISKGTIEERILERAREKNEIQRMVISGGNFRPDRLNAKEVVSLLLGDDVIEKNFRARQAESQQERKRRADQPSSSGSEKRSSYRPGGPVSALLTAGLSASEPGEPASGLRREAVVRRGAKKPVRRAQLMVDMDITPLPSPGGPPASFLEASPASS</sequence>
<evidence type="ECO:0000256" key="1">
    <source>
        <dbReference type="ARBA" id="ARBA00004123"/>
    </source>
</evidence>
<comment type="function">
    <text evidence="11">ATPase component of the INO80 complex which remodels chromatin by shifting nucleosomes and is involved in DNA repair.</text>
</comment>
<feature type="region of interest" description="Disordered" evidence="12">
    <location>
        <begin position="1169"/>
        <end position="1267"/>
    </location>
</feature>
<feature type="region of interest" description="Disordered" evidence="12">
    <location>
        <begin position="36"/>
        <end position="68"/>
    </location>
</feature>
<evidence type="ECO:0000259" key="13">
    <source>
        <dbReference type="PROSITE" id="PS51192"/>
    </source>
</evidence>
<comment type="domain">
    <text evidence="11">The DBINO region is involved in binding to DNA.</text>
</comment>
<accession>A0A6A4VEG1</accession>
<dbReference type="InterPro" id="IPR049730">
    <property type="entry name" value="SNF2/RAD54-like_C"/>
</dbReference>
<dbReference type="SMART" id="SM00490">
    <property type="entry name" value="HELICc"/>
    <property type="match status" value="1"/>
</dbReference>
<dbReference type="GO" id="GO:0031011">
    <property type="term" value="C:Ino80 complex"/>
    <property type="evidence" value="ECO:0007669"/>
    <property type="project" value="UniProtKB-UniRule"/>
</dbReference>
<evidence type="ECO:0000256" key="4">
    <source>
        <dbReference type="ARBA" id="ARBA00022741"/>
    </source>
</evidence>
<dbReference type="PROSITE" id="PS51192">
    <property type="entry name" value="HELICASE_ATP_BIND_1"/>
    <property type="match status" value="1"/>
</dbReference>
<dbReference type="InterPro" id="IPR014001">
    <property type="entry name" value="Helicase_ATP-bd"/>
</dbReference>
<evidence type="ECO:0000256" key="6">
    <source>
        <dbReference type="ARBA" id="ARBA00022801"/>
    </source>
</evidence>
<evidence type="ECO:0000256" key="2">
    <source>
        <dbReference type="ARBA" id="ARBA00007025"/>
    </source>
</evidence>
<dbReference type="PANTHER" id="PTHR45685:SF2">
    <property type="entry name" value="CHROMATIN-REMODELING ATPASE INO80"/>
    <property type="match status" value="1"/>
</dbReference>
<feature type="region of interest" description="Disordered" evidence="12">
    <location>
        <begin position="80"/>
        <end position="106"/>
    </location>
</feature>
<evidence type="ECO:0000256" key="12">
    <source>
        <dbReference type="SAM" id="MobiDB-lite"/>
    </source>
</evidence>
<evidence type="ECO:0000256" key="5">
    <source>
        <dbReference type="ARBA" id="ARBA00022763"/>
    </source>
</evidence>
<dbReference type="GO" id="GO:0006281">
    <property type="term" value="P:DNA repair"/>
    <property type="evidence" value="ECO:0007669"/>
    <property type="project" value="UniProtKB-UniRule"/>
</dbReference>
<keyword evidence="4" id="KW-0547">Nucleotide-binding</keyword>
<feature type="compositionally biased region" description="Basic and acidic residues" evidence="12">
    <location>
        <begin position="1169"/>
        <end position="1182"/>
    </location>
</feature>
<feature type="domain" description="Helicase C-terminal" evidence="14">
    <location>
        <begin position="993"/>
        <end position="1148"/>
    </location>
</feature>
<evidence type="ECO:0000256" key="9">
    <source>
        <dbReference type="ARBA" id="ARBA00023204"/>
    </source>
</evidence>
<evidence type="ECO:0000256" key="7">
    <source>
        <dbReference type="ARBA" id="ARBA00022840"/>
    </source>
</evidence>
<dbReference type="InterPro" id="IPR000330">
    <property type="entry name" value="SNF2_N"/>
</dbReference>
<dbReference type="GO" id="GO:0005524">
    <property type="term" value="F:ATP binding"/>
    <property type="evidence" value="ECO:0007669"/>
    <property type="project" value="UniProtKB-UniRule"/>
</dbReference>
<dbReference type="GO" id="GO:0003677">
    <property type="term" value="F:DNA binding"/>
    <property type="evidence" value="ECO:0007669"/>
    <property type="project" value="UniProtKB-UniRule"/>
</dbReference>
<protein>
    <recommendedName>
        <fullName evidence="3 11">Chromatin-remodeling ATPase INO80</fullName>
        <ecNumber evidence="11">3.6.4.-</ecNumber>
    </recommendedName>
</protein>
<comment type="subcellular location">
    <subcellularLocation>
        <location evidence="1 11">Nucleus</location>
    </subcellularLocation>
</comment>
<dbReference type="EMBL" id="VIIS01001659">
    <property type="protein sequence ID" value="KAF0294777.1"/>
    <property type="molecule type" value="Genomic_DNA"/>
</dbReference>
<feature type="domain" description="DBINO" evidence="15">
    <location>
        <begin position="129"/>
        <end position="254"/>
    </location>
</feature>
<dbReference type="Pfam" id="PF13892">
    <property type="entry name" value="DBINO"/>
    <property type="match status" value="1"/>
</dbReference>
<dbReference type="CDD" id="cd18793">
    <property type="entry name" value="SF2_C_SNF"/>
    <property type="match status" value="1"/>
</dbReference>
<feature type="region of interest" description="Disordered" evidence="12">
    <location>
        <begin position="309"/>
        <end position="354"/>
    </location>
</feature>
<dbReference type="SMART" id="SM00487">
    <property type="entry name" value="DEXDc"/>
    <property type="match status" value="1"/>
</dbReference>
<dbReference type="SUPFAM" id="SSF52540">
    <property type="entry name" value="P-loop containing nucleoside triphosphate hydrolases"/>
    <property type="match status" value="2"/>
</dbReference>
<evidence type="ECO:0000256" key="3">
    <source>
        <dbReference type="ARBA" id="ARBA00019805"/>
    </source>
</evidence>
<comment type="catalytic activity">
    <reaction evidence="11">
        <text>ATP + H2O = ADP + phosphate + H(+)</text>
        <dbReference type="Rhea" id="RHEA:13065"/>
        <dbReference type="ChEBI" id="CHEBI:15377"/>
        <dbReference type="ChEBI" id="CHEBI:15378"/>
        <dbReference type="ChEBI" id="CHEBI:30616"/>
        <dbReference type="ChEBI" id="CHEBI:43474"/>
        <dbReference type="ChEBI" id="CHEBI:456216"/>
    </reaction>
</comment>
<comment type="similarity">
    <text evidence="2 11">Belongs to the SNF2/RAD54 helicase family.</text>
</comment>
<gene>
    <name evidence="16" type="primary">Ino80</name>
    <name evidence="16" type="ORF">FJT64_007600</name>
</gene>
<evidence type="ECO:0000259" key="15">
    <source>
        <dbReference type="PROSITE" id="PS51413"/>
    </source>
</evidence>
<dbReference type="GO" id="GO:0042393">
    <property type="term" value="F:histone binding"/>
    <property type="evidence" value="ECO:0007669"/>
    <property type="project" value="TreeGrafter"/>
</dbReference>
<evidence type="ECO:0000256" key="8">
    <source>
        <dbReference type="ARBA" id="ARBA00023125"/>
    </source>
</evidence>
<comment type="subunit">
    <text evidence="11">Component of the INO80 chromatin-remodeling complex.</text>
</comment>
<organism evidence="16 17">
    <name type="scientific">Amphibalanus amphitrite</name>
    <name type="common">Striped barnacle</name>
    <name type="synonym">Balanus amphitrite</name>
    <dbReference type="NCBI Taxonomy" id="1232801"/>
    <lineage>
        <taxon>Eukaryota</taxon>
        <taxon>Metazoa</taxon>
        <taxon>Ecdysozoa</taxon>
        <taxon>Arthropoda</taxon>
        <taxon>Crustacea</taxon>
        <taxon>Multicrustacea</taxon>
        <taxon>Cirripedia</taxon>
        <taxon>Thoracica</taxon>
        <taxon>Thoracicalcarea</taxon>
        <taxon>Balanomorpha</taxon>
        <taxon>Balanoidea</taxon>
        <taxon>Balanidae</taxon>
        <taxon>Amphibalaninae</taxon>
        <taxon>Amphibalanus</taxon>
    </lineage>
</organism>
<name>A0A6A4VEG1_AMPAM</name>
<dbReference type="Proteomes" id="UP000440578">
    <property type="component" value="Unassembled WGS sequence"/>
</dbReference>
<dbReference type="InterPro" id="IPR020838">
    <property type="entry name" value="DBINO"/>
</dbReference>
<dbReference type="Pfam" id="PF00271">
    <property type="entry name" value="Helicase_C"/>
    <property type="match status" value="1"/>
</dbReference>
<keyword evidence="8 11" id="KW-0238">DNA-binding</keyword>
<evidence type="ECO:0000259" key="14">
    <source>
        <dbReference type="PROSITE" id="PS51194"/>
    </source>
</evidence>
<keyword evidence="17" id="KW-1185">Reference proteome</keyword>
<evidence type="ECO:0000313" key="16">
    <source>
        <dbReference type="EMBL" id="KAF0294777.1"/>
    </source>
</evidence>
<dbReference type="EC" id="3.6.4.-" evidence="11"/>
<dbReference type="Gene3D" id="3.40.50.300">
    <property type="entry name" value="P-loop containing nucleotide triphosphate hydrolases"/>
    <property type="match status" value="2"/>
</dbReference>
<dbReference type="GO" id="GO:0006338">
    <property type="term" value="P:chromatin remodeling"/>
    <property type="evidence" value="ECO:0007669"/>
    <property type="project" value="UniProtKB-UniRule"/>
</dbReference>
<dbReference type="PROSITE" id="PS51194">
    <property type="entry name" value="HELICASE_CTER"/>
    <property type="match status" value="1"/>
</dbReference>
<evidence type="ECO:0000256" key="10">
    <source>
        <dbReference type="ARBA" id="ARBA00023242"/>
    </source>
</evidence>
<dbReference type="PANTHER" id="PTHR45685">
    <property type="entry name" value="HELICASE SRCAP-RELATED"/>
    <property type="match status" value="1"/>
</dbReference>
<keyword evidence="9 11" id="KW-0234">DNA repair</keyword>
<reference evidence="16 17" key="1">
    <citation type="submission" date="2019-07" db="EMBL/GenBank/DDBJ databases">
        <title>Draft genome assembly of a fouling barnacle, Amphibalanus amphitrite (Darwin, 1854): The first reference genome for Thecostraca.</title>
        <authorList>
            <person name="Kim W."/>
        </authorList>
    </citation>
    <scope>NUCLEOTIDE SEQUENCE [LARGE SCALE GENOMIC DNA]</scope>
    <source>
        <strain evidence="16">SNU_AA5</strain>
        <tissue evidence="16">Soma without cirri and trophi</tissue>
    </source>
</reference>
<dbReference type="GO" id="GO:0016887">
    <property type="term" value="F:ATP hydrolysis activity"/>
    <property type="evidence" value="ECO:0007669"/>
    <property type="project" value="TreeGrafter"/>
</dbReference>
<keyword evidence="10" id="KW-0539">Nucleus</keyword>
<keyword evidence="6 11" id="KW-0378">Hydrolase</keyword>
<dbReference type="AlphaFoldDB" id="A0A6A4VEG1"/>
<feature type="compositionally biased region" description="Polar residues" evidence="12">
    <location>
        <begin position="339"/>
        <end position="354"/>
    </location>
</feature>
<dbReference type="FunFam" id="3.40.50.10810:FF:000006">
    <property type="entry name" value="Putative DNA helicase INO80"/>
    <property type="match status" value="1"/>
</dbReference>
<dbReference type="Pfam" id="PF00176">
    <property type="entry name" value="SNF2-rel_dom"/>
    <property type="match status" value="1"/>
</dbReference>